<reference evidence="4" key="1">
    <citation type="submission" date="2015-03" db="EMBL/GenBank/DDBJ databases">
        <title>A transcriptome of Araucaria cunninghamii, an australian fine timber species.</title>
        <authorList>
            <person name="Jing Yi C.J.Y."/>
            <person name="Yin San L.Y.S."/>
            <person name="Abdul Karim S.S."/>
            <person name="Wan Azmi N.N."/>
            <person name="Hercus R.R."/>
            <person name="Croft L.L."/>
        </authorList>
    </citation>
    <scope>NUCLEOTIDE SEQUENCE</scope>
    <source>
        <strain evidence="4">MI0301</strain>
        <tissue evidence="4">Leaf</tissue>
    </source>
</reference>
<dbReference type="PROSITE" id="PS50102">
    <property type="entry name" value="RRM"/>
    <property type="match status" value="2"/>
</dbReference>
<keyword evidence="1 2" id="KW-0694">RNA-binding</keyword>
<evidence type="ECO:0000313" key="4">
    <source>
        <dbReference type="EMBL" id="JAG99181.1"/>
    </source>
</evidence>
<dbReference type="InterPro" id="IPR050502">
    <property type="entry name" value="Euk_RNA-bind_prot"/>
</dbReference>
<dbReference type="PANTHER" id="PTHR48025">
    <property type="entry name" value="OS02G0815200 PROTEIN"/>
    <property type="match status" value="1"/>
</dbReference>
<proteinExistence type="predicted"/>
<name>A0A0D6R8V3_ARACU</name>
<dbReference type="InterPro" id="IPR012677">
    <property type="entry name" value="Nucleotide-bd_a/b_plait_sf"/>
</dbReference>
<evidence type="ECO:0000256" key="2">
    <source>
        <dbReference type="PROSITE-ProRule" id="PRU00176"/>
    </source>
</evidence>
<accession>A0A0D6R8V3</accession>
<dbReference type="GO" id="GO:1901259">
    <property type="term" value="P:chloroplast rRNA processing"/>
    <property type="evidence" value="ECO:0007669"/>
    <property type="project" value="TreeGrafter"/>
</dbReference>
<dbReference type="InterPro" id="IPR035979">
    <property type="entry name" value="RBD_domain_sf"/>
</dbReference>
<dbReference type="PANTHER" id="PTHR48025:SF9">
    <property type="entry name" value="OS02G0815200 PROTEIN"/>
    <property type="match status" value="1"/>
</dbReference>
<evidence type="ECO:0000256" key="1">
    <source>
        <dbReference type="ARBA" id="ARBA00022884"/>
    </source>
</evidence>
<dbReference type="GO" id="GO:0009535">
    <property type="term" value="C:chloroplast thylakoid membrane"/>
    <property type="evidence" value="ECO:0007669"/>
    <property type="project" value="TreeGrafter"/>
</dbReference>
<protein>
    <recommendedName>
        <fullName evidence="3">RRM domain-containing protein</fullName>
    </recommendedName>
</protein>
<dbReference type="AlphaFoldDB" id="A0A0D6R8V3"/>
<feature type="domain" description="RRM" evidence="3">
    <location>
        <begin position="215"/>
        <end position="292"/>
    </location>
</feature>
<dbReference type="SUPFAM" id="SSF54928">
    <property type="entry name" value="RNA-binding domain, RBD"/>
    <property type="match status" value="2"/>
</dbReference>
<sequence>MAMTTSSCLSLATAHVHLNAMPPSISVEPMVGVAAWAKSTSCSRPACSMEVSYSSSAITPVLSMKKKKIFRLLANSSIITEEGMPLAATEEQVEEEVQGFSEAESAEEEEEFVSAPAPGTKVYVGNLPYSCDSAELAGVVQQHGSAEMVEVIYDRNSGRSRGFAFVTMSTVEDANALIENLDDSEYGGRTLRVNFPGSQRTNRERTNNNFVTTEHQVFVGNLAWGVNADTLGEVFREYGNMLGAKVLYDDTGRSRGFGFVSFSSQSEVEAAVASLNGMELEGRAIRVDVAMGRRNS</sequence>
<dbReference type="EMBL" id="GCKF01006571">
    <property type="protein sequence ID" value="JAG99181.1"/>
    <property type="molecule type" value="Transcribed_RNA"/>
</dbReference>
<dbReference type="InterPro" id="IPR000504">
    <property type="entry name" value="RRM_dom"/>
</dbReference>
<feature type="domain" description="RRM" evidence="3">
    <location>
        <begin position="120"/>
        <end position="198"/>
    </location>
</feature>
<dbReference type="GO" id="GO:0003729">
    <property type="term" value="F:mRNA binding"/>
    <property type="evidence" value="ECO:0007669"/>
    <property type="project" value="TreeGrafter"/>
</dbReference>
<evidence type="ECO:0000259" key="3">
    <source>
        <dbReference type="PROSITE" id="PS50102"/>
    </source>
</evidence>
<dbReference type="Gene3D" id="3.30.70.330">
    <property type="match status" value="2"/>
</dbReference>
<dbReference type="SMART" id="SM00360">
    <property type="entry name" value="RRM"/>
    <property type="match status" value="2"/>
</dbReference>
<dbReference type="Pfam" id="PF00076">
    <property type="entry name" value="RRM_1"/>
    <property type="match status" value="2"/>
</dbReference>
<organism evidence="4">
    <name type="scientific">Araucaria cunninghamii</name>
    <name type="common">Hoop pine</name>
    <name type="synonym">Moreton Bay pine</name>
    <dbReference type="NCBI Taxonomy" id="56994"/>
    <lineage>
        <taxon>Eukaryota</taxon>
        <taxon>Viridiplantae</taxon>
        <taxon>Streptophyta</taxon>
        <taxon>Embryophyta</taxon>
        <taxon>Tracheophyta</taxon>
        <taxon>Spermatophyta</taxon>
        <taxon>Pinopsida</taxon>
        <taxon>Pinidae</taxon>
        <taxon>Conifers II</taxon>
        <taxon>Araucariales</taxon>
        <taxon>Araucariaceae</taxon>
        <taxon>Araucaria</taxon>
    </lineage>
</organism>